<dbReference type="SUPFAM" id="SSF46785">
    <property type="entry name" value="Winged helix' DNA-binding domain"/>
    <property type="match status" value="1"/>
</dbReference>
<dbReference type="Gene3D" id="1.10.10.10">
    <property type="entry name" value="Winged helix-like DNA-binding domain superfamily/Winged helix DNA-binding domain"/>
    <property type="match status" value="1"/>
</dbReference>
<dbReference type="PANTHER" id="PTHR30346:SF29">
    <property type="entry name" value="LYSR SUBSTRATE-BINDING"/>
    <property type="match status" value="1"/>
</dbReference>
<proteinExistence type="inferred from homology"/>
<reference evidence="6 7" key="1">
    <citation type="submission" date="2021-04" db="EMBL/GenBank/DDBJ databases">
        <title>Whole-genome sequencing of Saccharopolyspora endophytica KCTC 19397.</title>
        <authorList>
            <person name="Ay H."/>
            <person name="Saygin H."/>
            <person name="Sahin N."/>
        </authorList>
    </citation>
    <scope>NUCLEOTIDE SEQUENCE [LARGE SCALE GENOMIC DNA]</scope>
    <source>
        <strain evidence="6 7">KCTC 19397</strain>
    </source>
</reference>
<dbReference type="InterPro" id="IPR005119">
    <property type="entry name" value="LysR_subst-bd"/>
</dbReference>
<dbReference type="Proteomes" id="UP000674084">
    <property type="component" value="Unassembled WGS sequence"/>
</dbReference>
<dbReference type="PROSITE" id="PS50931">
    <property type="entry name" value="HTH_LYSR"/>
    <property type="match status" value="1"/>
</dbReference>
<keyword evidence="7" id="KW-1185">Reference proteome</keyword>
<dbReference type="InterPro" id="IPR000847">
    <property type="entry name" value="LysR_HTH_N"/>
</dbReference>
<comment type="similarity">
    <text evidence="1">Belongs to the LysR transcriptional regulatory family.</text>
</comment>
<keyword evidence="2" id="KW-0805">Transcription regulation</keyword>
<gene>
    <name evidence="6" type="ORF">KBO27_05600</name>
</gene>
<evidence type="ECO:0000313" key="6">
    <source>
        <dbReference type="EMBL" id="MBQ0923408.1"/>
    </source>
</evidence>
<protein>
    <submittedName>
        <fullName evidence="6">LysR family transcriptional regulator</fullName>
    </submittedName>
</protein>
<keyword evidence="4" id="KW-0804">Transcription</keyword>
<feature type="domain" description="HTH lysR-type" evidence="5">
    <location>
        <begin position="1"/>
        <end position="60"/>
    </location>
</feature>
<evidence type="ECO:0000259" key="5">
    <source>
        <dbReference type="PROSITE" id="PS50931"/>
    </source>
</evidence>
<name>A0ABS5DAS9_9PSEU</name>
<dbReference type="Pfam" id="PF00126">
    <property type="entry name" value="HTH_1"/>
    <property type="match status" value="1"/>
</dbReference>
<evidence type="ECO:0000256" key="1">
    <source>
        <dbReference type="ARBA" id="ARBA00009437"/>
    </source>
</evidence>
<keyword evidence="3" id="KW-0238">DNA-binding</keyword>
<dbReference type="CDD" id="cd08414">
    <property type="entry name" value="PBP2_LTTR_aromatics_like"/>
    <property type="match status" value="1"/>
</dbReference>
<comment type="caution">
    <text evidence="6">The sequence shown here is derived from an EMBL/GenBank/DDBJ whole genome shotgun (WGS) entry which is preliminary data.</text>
</comment>
<dbReference type="InterPro" id="IPR036388">
    <property type="entry name" value="WH-like_DNA-bd_sf"/>
</dbReference>
<dbReference type="Gene3D" id="3.40.190.10">
    <property type="entry name" value="Periplasmic binding protein-like II"/>
    <property type="match status" value="2"/>
</dbReference>
<evidence type="ECO:0000313" key="7">
    <source>
        <dbReference type="Proteomes" id="UP000674084"/>
    </source>
</evidence>
<evidence type="ECO:0000256" key="2">
    <source>
        <dbReference type="ARBA" id="ARBA00023015"/>
    </source>
</evidence>
<dbReference type="Pfam" id="PF03466">
    <property type="entry name" value="LysR_substrate"/>
    <property type="match status" value="1"/>
</dbReference>
<dbReference type="PANTHER" id="PTHR30346">
    <property type="entry name" value="TRANSCRIPTIONAL DUAL REGULATOR HCAR-RELATED"/>
    <property type="match status" value="1"/>
</dbReference>
<dbReference type="EMBL" id="JAGPXE010000002">
    <property type="protein sequence ID" value="MBQ0923408.1"/>
    <property type="molecule type" value="Genomic_DNA"/>
</dbReference>
<dbReference type="RefSeq" id="WP_210968869.1">
    <property type="nucleotide sequence ID" value="NZ_JAGPXE010000002.1"/>
</dbReference>
<accession>A0ABS5DAS9</accession>
<organism evidence="6 7">
    <name type="scientific">Saccharopolyspora endophytica</name>
    <dbReference type="NCBI Taxonomy" id="543886"/>
    <lineage>
        <taxon>Bacteria</taxon>
        <taxon>Bacillati</taxon>
        <taxon>Actinomycetota</taxon>
        <taxon>Actinomycetes</taxon>
        <taxon>Pseudonocardiales</taxon>
        <taxon>Pseudonocardiaceae</taxon>
        <taxon>Saccharopolyspora</taxon>
    </lineage>
</organism>
<evidence type="ECO:0000256" key="4">
    <source>
        <dbReference type="ARBA" id="ARBA00023163"/>
    </source>
</evidence>
<dbReference type="SUPFAM" id="SSF53850">
    <property type="entry name" value="Periplasmic binding protein-like II"/>
    <property type="match status" value="1"/>
</dbReference>
<dbReference type="InterPro" id="IPR036390">
    <property type="entry name" value="WH_DNA-bd_sf"/>
</dbReference>
<dbReference type="PRINTS" id="PR00039">
    <property type="entry name" value="HTHLYSR"/>
</dbReference>
<evidence type="ECO:0000256" key="3">
    <source>
        <dbReference type="ARBA" id="ARBA00023125"/>
    </source>
</evidence>
<sequence>MELTLVGLRVLREVAERGTFTAAADALGYTQSAVSRQIAALEQAADSRLFDRHPGGVRLTAAGSTLLRHAITALDVLDVADRELRGADDTGHIRLGFIPAAGAALVAPALAALRRQSPGLRVTTREGTTPALVRALRAGTLDLALLTSRPPHRSPDADTPALHVEPLLDDELVVAVPDDGRYAGPSATTERISGETWIASPSQAAEPLLGVWPGLPGRPLIHHAARDWLTKLHLVAAGIGITSVPATLRHVLPPGVRLLPLDDAPPERRRINLVRLPGPTTTPVEALTRTLRDQAADLADTPR</sequence>